<dbReference type="AlphaFoldDB" id="A0A3R6CY61"/>
<name>A0A3R6CY61_9BACT</name>
<protein>
    <submittedName>
        <fullName evidence="1">Uncharacterized protein</fullName>
    </submittedName>
</protein>
<dbReference type="Proteomes" id="UP000285173">
    <property type="component" value="Unassembled WGS sequence"/>
</dbReference>
<sequence>MKKRINGEQYYLPSNLTSEQEAIYVQIIDWKRKNITTQRGLYRGHEYDAIFPDETPVPEMLYKPIIPLLDKMQQGKFAYKHISLPFMP</sequence>
<comment type="caution">
    <text evidence="1">The sequence shown here is derived from an EMBL/GenBank/DDBJ whole genome shotgun (WGS) entry which is preliminary data.</text>
</comment>
<gene>
    <name evidence="1" type="ORF">DW986_09075</name>
</gene>
<proteinExistence type="predicted"/>
<dbReference type="EMBL" id="QSEF01000010">
    <property type="protein sequence ID" value="RGZ48713.1"/>
    <property type="molecule type" value="Genomic_DNA"/>
</dbReference>
<organism evidence="1 2">
    <name type="scientific">Parabacteroides merdae</name>
    <dbReference type="NCBI Taxonomy" id="46503"/>
    <lineage>
        <taxon>Bacteria</taxon>
        <taxon>Pseudomonadati</taxon>
        <taxon>Bacteroidota</taxon>
        <taxon>Bacteroidia</taxon>
        <taxon>Bacteroidales</taxon>
        <taxon>Tannerellaceae</taxon>
        <taxon>Parabacteroides</taxon>
    </lineage>
</organism>
<evidence type="ECO:0000313" key="1">
    <source>
        <dbReference type="EMBL" id="RGZ48713.1"/>
    </source>
</evidence>
<accession>A0A3R6CY61</accession>
<reference evidence="1 2" key="1">
    <citation type="submission" date="2018-08" db="EMBL/GenBank/DDBJ databases">
        <title>A genome reference for cultivated species of the human gut microbiota.</title>
        <authorList>
            <person name="Zou Y."/>
            <person name="Xue W."/>
            <person name="Luo G."/>
        </authorList>
    </citation>
    <scope>NUCLEOTIDE SEQUENCE [LARGE SCALE GENOMIC DNA]</scope>
    <source>
        <strain evidence="1 2">AM50-15</strain>
    </source>
</reference>
<evidence type="ECO:0000313" key="2">
    <source>
        <dbReference type="Proteomes" id="UP000285173"/>
    </source>
</evidence>